<reference evidence="9" key="1">
    <citation type="submission" date="2021-01" db="EMBL/GenBank/DDBJ databases">
        <authorList>
            <person name="Kaushik A."/>
        </authorList>
    </citation>
    <scope>NUCLEOTIDE SEQUENCE</scope>
    <source>
        <strain evidence="9">AG2-2IIIB</strain>
    </source>
</reference>
<comment type="subcellular location">
    <subcellularLocation>
        <location evidence="6">Nucleus</location>
    </subcellularLocation>
</comment>
<feature type="region of interest" description="Disordered" evidence="7">
    <location>
        <begin position="353"/>
        <end position="386"/>
    </location>
</feature>
<evidence type="ECO:0000256" key="7">
    <source>
        <dbReference type="SAM" id="MobiDB-lite"/>
    </source>
</evidence>
<comment type="caution">
    <text evidence="9">The sequence shown here is derived from an EMBL/GenBank/DDBJ whole genome shotgun (WGS) entry which is preliminary data.</text>
</comment>
<dbReference type="PANTHER" id="PTHR12395">
    <property type="entry name" value="DOM-3 RELATED"/>
    <property type="match status" value="1"/>
</dbReference>
<evidence type="ECO:0000256" key="3">
    <source>
        <dbReference type="ARBA" id="ARBA00044676"/>
    </source>
</evidence>
<keyword evidence="6" id="KW-0479">Metal-binding</keyword>
<dbReference type="EMBL" id="CAJMWT010004315">
    <property type="protein sequence ID" value="CAE6488241.1"/>
    <property type="molecule type" value="Genomic_DNA"/>
</dbReference>
<dbReference type="GO" id="GO:0034353">
    <property type="term" value="F:mRNA 5'-diphosphatase activity"/>
    <property type="evidence" value="ECO:0007669"/>
    <property type="project" value="TreeGrafter"/>
</dbReference>
<evidence type="ECO:0000256" key="5">
    <source>
        <dbReference type="ARBA" id="ARBA00048124"/>
    </source>
</evidence>
<keyword evidence="6" id="KW-0694">RNA-binding</keyword>
<evidence type="ECO:0000256" key="6">
    <source>
        <dbReference type="RuleBase" id="RU367113"/>
    </source>
</evidence>
<dbReference type="PANTHER" id="PTHR12395:SF9">
    <property type="entry name" value="DECAPPING AND EXORIBONUCLEASE PROTEIN"/>
    <property type="match status" value="1"/>
</dbReference>
<dbReference type="GO" id="GO:0000956">
    <property type="term" value="P:nuclear-transcribed mRNA catabolic process"/>
    <property type="evidence" value="ECO:0007669"/>
    <property type="project" value="TreeGrafter"/>
</dbReference>
<dbReference type="GO" id="GO:0003723">
    <property type="term" value="F:RNA binding"/>
    <property type="evidence" value="ECO:0007669"/>
    <property type="project" value="UniProtKB-KW"/>
</dbReference>
<dbReference type="GO" id="GO:0046872">
    <property type="term" value="F:metal ion binding"/>
    <property type="evidence" value="ECO:0007669"/>
    <property type="project" value="UniProtKB-KW"/>
</dbReference>
<comment type="catalytic activity">
    <reaction evidence="5">
        <text>a 5'-end NAD(+)-phospho-ribonucleoside in mRNA + H2O = a 5'-end phospho-ribonucleoside in mRNA + NAD(+) + H(+)</text>
        <dbReference type="Rhea" id="RHEA:60880"/>
        <dbReference type="Rhea" id="RHEA-COMP:15692"/>
        <dbReference type="Rhea" id="RHEA-COMP:15698"/>
        <dbReference type="ChEBI" id="CHEBI:15377"/>
        <dbReference type="ChEBI" id="CHEBI:15378"/>
        <dbReference type="ChEBI" id="CHEBI:57540"/>
        <dbReference type="ChEBI" id="CHEBI:138282"/>
        <dbReference type="ChEBI" id="CHEBI:144029"/>
    </reaction>
    <physiologicalReaction direction="left-to-right" evidence="5">
        <dbReference type="Rhea" id="RHEA:60881"/>
    </physiologicalReaction>
</comment>
<evidence type="ECO:0000259" key="8">
    <source>
        <dbReference type="Pfam" id="PF08652"/>
    </source>
</evidence>
<feature type="region of interest" description="Disordered" evidence="7">
    <location>
        <begin position="1"/>
        <end position="54"/>
    </location>
</feature>
<evidence type="ECO:0000313" key="9">
    <source>
        <dbReference type="EMBL" id="CAE6488241.1"/>
    </source>
</evidence>
<dbReference type="Pfam" id="PF08652">
    <property type="entry name" value="RAI1"/>
    <property type="match status" value="1"/>
</dbReference>
<comment type="catalytic activity">
    <reaction evidence="3">
        <text>a 5'-end (N(7)-methyl 5'-triphosphoguanosine)-ribonucleoside-ribonucleotide in mRNA + H2O = a (N(7)-methyl 5'-triphosphoguanosine)-nucleoside + a 5'-end phospho-ribonucleoside in mRNA + H(+)</text>
        <dbReference type="Rhea" id="RHEA:66928"/>
        <dbReference type="Rhea" id="RHEA-COMP:15692"/>
        <dbReference type="Rhea" id="RHEA-COMP:17313"/>
        <dbReference type="ChEBI" id="CHEBI:15377"/>
        <dbReference type="ChEBI" id="CHEBI:15378"/>
        <dbReference type="ChEBI" id="CHEBI:138282"/>
        <dbReference type="ChEBI" id="CHEBI:172876"/>
        <dbReference type="ChEBI" id="CHEBI:172877"/>
    </reaction>
    <physiologicalReaction direction="left-to-right" evidence="3">
        <dbReference type="Rhea" id="RHEA:66929"/>
    </physiologicalReaction>
</comment>
<dbReference type="GO" id="GO:0110155">
    <property type="term" value="P:NAD-cap decapping"/>
    <property type="evidence" value="ECO:0007669"/>
    <property type="project" value="TreeGrafter"/>
</dbReference>
<dbReference type="InterPro" id="IPR013961">
    <property type="entry name" value="RAI1"/>
</dbReference>
<comment type="cofactor">
    <cofactor evidence="1 6">
        <name>a divalent metal cation</name>
        <dbReference type="ChEBI" id="CHEBI:60240"/>
    </cofactor>
</comment>
<sequence length="443" mass="50809">MSHRKRKNPDTSSDNTHLLPFKQTKIENEHKKSPKTSQYTLSLETSPKDPLPTFGQPQQLTCFSYTPNRELRFDTSALKYYVPAPINADLGHRYEHWIKRPEERGRIDSLLRAIEQDHVVGERKKGAFISWRGVMTKLLTAPFENRDPVNLNLMLLDGCIYAEEHTTDGKLAEKENIPSRQRLMMYYGYSFESFSTWDEPLQRRDQHAERDRVRCWSGDVDTNVQFCSVVKTKIGIERLILGGEVDCCKDRYTGQPDTYVELKTSMVIRNAQDEGRFEHKLLKFWAQSFLLGIPEIIVGFRTHQGRISTLQTFETLALPRMVRGKPDAWDPRPCLVFAEKLLRFIRSTLTKDQQSNDEPSIPSSTTNLAGTTKSGKTAEIQASCPGEPSQCNPTVWRLEINPGAQTAVLYKLELSEVEEVTNGEDRVGFLPTWFWESICAKVQ</sequence>
<dbReference type="GO" id="GO:0005634">
    <property type="term" value="C:nucleus"/>
    <property type="evidence" value="ECO:0007669"/>
    <property type="project" value="UniProtKB-SubCell"/>
</dbReference>
<evidence type="ECO:0000256" key="4">
    <source>
        <dbReference type="ARBA" id="ARBA00044692"/>
    </source>
</evidence>
<dbReference type="AlphaFoldDB" id="A0A8H3CJD8"/>
<gene>
    <name evidence="9" type="ORF">RDB_LOCUS126098</name>
</gene>
<comment type="function">
    <text evidence="6">Decapping enzyme for NAD-capped RNAs: specifically hydrolyzes the nicotinamide adenine dinucleotide (NAD) cap from a subset of RNAs by removing the entire NAD moiety from the 5'-end of an NAD-capped RNA.</text>
</comment>
<name>A0A8H3CJD8_9AGAM</name>
<keyword evidence="6" id="KW-0547">Nucleotide-binding</keyword>
<dbReference type="GO" id="GO:0000166">
    <property type="term" value="F:nucleotide binding"/>
    <property type="evidence" value="ECO:0007669"/>
    <property type="project" value="UniProtKB-KW"/>
</dbReference>
<keyword evidence="6" id="KW-0378">Hydrolase</keyword>
<evidence type="ECO:0000313" key="10">
    <source>
        <dbReference type="Proteomes" id="UP000663843"/>
    </source>
</evidence>
<evidence type="ECO:0000256" key="1">
    <source>
        <dbReference type="ARBA" id="ARBA00001968"/>
    </source>
</evidence>
<organism evidence="9 10">
    <name type="scientific">Rhizoctonia solani</name>
    <dbReference type="NCBI Taxonomy" id="456999"/>
    <lineage>
        <taxon>Eukaryota</taxon>
        <taxon>Fungi</taxon>
        <taxon>Dikarya</taxon>
        <taxon>Basidiomycota</taxon>
        <taxon>Agaricomycotina</taxon>
        <taxon>Agaricomycetes</taxon>
        <taxon>Cantharellales</taxon>
        <taxon>Ceratobasidiaceae</taxon>
        <taxon>Rhizoctonia</taxon>
    </lineage>
</organism>
<dbReference type="InterPro" id="IPR039039">
    <property type="entry name" value="RAI1-like_fam"/>
</dbReference>
<proteinExistence type="inferred from homology"/>
<dbReference type="EC" id="3.6.1.-" evidence="6"/>
<evidence type="ECO:0000256" key="2">
    <source>
        <dbReference type="ARBA" id="ARBA00006562"/>
    </source>
</evidence>
<dbReference type="Proteomes" id="UP000663843">
    <property type="component" value="Unassembled WGS sequence"/>
</dbReference>
<feature type="compositionally biased region" description="Polar residues" evidence="7">
    <location>
        <begin position="353"/>
        <end position="375"/>
    </location>
</feature>
<dbReference type="GO" id="GO:0004518">
    <property type="term" value="F:nuclease activity"/>
    <property type="evidence" value="ECO:0007669"/>
    <property type="project" value="UniProtKB-KW"/>
</dbReference>
<keyword evidence="6" id="KW-0540">Nuclease</keyword>
<accession>A0A8H3CJD8</accession>
<feature type="compositionally biased region" description="Polar residues" evidence="7">
    <location>
        <begin position="35"/>
        <end position="45"/>
    </location>
</feature>
<comment type="catalytic activity">
    <reaction evidence="4">
        <text>a 5'-end triphospho-ribonucleoside in mRNA + H2O = a 5'-end phospho-ribonucleoside in mRNA + diphosphate + H(+)</text>
        <dbReference type="Rhea" id="RHEA:78683"/>
        <dbReference type="Rhea" id="RHEA-COMP:15692"/>
        <dbReference type="Rhea" id="RHEA-COMP:17164"/>
        <dbReference type="ChEBI" id="CHEBI:15377"/>
        <dbReference type="ChEBI" id="CHEBI:15378"/>
        <dbReference type="ChEBI" id="CHEBI:33019"/>
        <dbReference type="ChEBI" id="CHEBI:138282"/>
        <dbReference type="ChEBI" id="CHEBI:167618"/>
    </reaction>
    <physiologicalReaction direction="left-to-right" evidence="4">
        <dbReference type="Rhea" id="RHEA:78684"/>
    </physiologicalReaction>
</comment>
<feature type="domain" description="RAI1-like" evidence="8">
    <location>
        <begin position="56"/>
        <end position="435"/>
    </location>
</feature>
<protein>
    <recommendedName>
        <fullName evidence="6">Decapping nuclease</fullName>
        <ecNumber evidence="6">3.6.1.-</ecNumber>
    </recommendedName>
</protein>
<dbReference type="GO" id="GO:0005829">
    <property type="term" value="C:cytosol"/>
    <property type="evidence" value="ECO:0007669"/>
    <property type="project" value="TreeGrafter"/>
</dbReference>
<keyword evidence="6" id="KW-0539">Nucleus</keyword>
<comment type="similarity">
    <text evidence="2 6">Belongs to the DXO/Dom3Z family.</text>
</comment>